<protein>
    <submittedName>
        <fullName evidence="2">Uncharacterized protein</fullName>
    </submittedName>
</protein>
<reference evidence="2" key="1">
    <citation type="journal article" date="2020" name="Nature">
        <title>Giant virus diversity and host interactions through global metagenomics.</title>
        <authorList>
            <person name="Schulz F."/>
            <person name="Roux S."/>
            <person name="Paez-Espino D."/>
            <person name="Jungbluth S."/>
            <person name="Walsh D.A."/>
            <person name="Denef V.J."/>
            <person name="McMahon K.D."/>
            <person name="Konstantinidis K.T."/>
            <person name="Eloe-Fadrosh E.A."/>
            <person name="Kyrpides N.C."/>
            <person name="Woyke T."/>
        </authorList>
    </citation>
    <scope>NUCLEOTIDE SEQUENCE</scope>
    <source>
        <strain evidence="2">GVMAG-M-3300024301-20</strain>
    </source>
</reference>
<organism evidence="2">
    <name type="scientific">viral metagenome</name>
    <dbReference type="NCBI Taxonomy" id="1070528"/>
    <lineage>
        <taxon>unclassified sequences</taxon>
        <taxon>metagenomes</taxon>
        <taxon>organismal metagenomes</taxon>
    </lineage>
</organism>
<accession>A0A6C0IS65</accession>
<sequence>MSTPYGISTSIGSQTFSQYVNAPITGPLSTNQFPNVLPYHSYGILAGQRPTPPQFYPGQTPINSNMGVIPRQQYLRATSISNFEKAKQDILGKLSTPITKVSYSSQRQMAVSSHVNYIAPVASSMYIDKLKSIAVGKSAYKVGLPMEAPISTKSYDTSVRRSSLRRARSGGSVAPKKKGSVYNYSLTQPGINGWGSIPRQNY</sequence>
<dbReference type="EMBL" id="MN740250">
    <property type="protein sequence ID" value="QHT96048.1"/>
    <property type="molecule type" value="Genomic_DNA"/>
</dbReference>
<dbReference type="AlphaFoldDB" id="A0A6C0IS65"/>
<evidence type="ECO:0000256" key="1">
    <source>
        <dbReference type="SAM" id="MobiDB-lite"/>
    </source>
</evidence>
<evidence type="ECO:0000313" key="2">
    <source>
        <dbReference type="EMBL" id="QHT96048.1"/>
    </source>
</evidence>
<feature type="region of interest" description="Disordered" evidence="1">
    <location>
        <begin position="156"/>
        <end position="176"/>
    </location>
</feature>
<name>A0A6C0IS65_9ZZZZ</name>
<proteinExistence type="predicted"/>